<evidence type="ECO:0000313" key="3">
    <source>
        <dbReference type="Proteomes" id="UP000023152"/>
    </source>
</evidence>
<keyword evidence="1" id="KW-1133">Transmembrane helix</keyword>
<accession>X6MP85</accession>
<protein>
    <submittedName>
        <fullName evidence="2">Uncharacterized protein</fullName>
    </submittedName>
</protein>
<organism evidence="2 3">
    <name type="scientific">Reticulomyxa filosa</name>
    <dbReference type="NCBI Taxonomy" id="46433"/>
    <lineage>
        <taxon>Eukaryota</taxon>
        <taxon>Sar</taxon>
        <taxon>Rhizaria</taxon>
        <taxon>Retaria</taxon>
        <taxon>Foraminifera</taxon>
        <taxon>Monothalamids</taxon>
        <taxon>Reticulomyxidae</taxon>
        <taxon>Reticulomyxa</taxon>
    </lineage>
</organism>
<comment type="caution">
    <text evidence="2">The sequence shown here is derived from an EMBL/GenBank/DDBJ whole genome shotgun (WGS) entry which is preliminary data.</text>
</comment>
<dbReference type="Proteomes" id="UP000023152">
    <property type="component" value="Unassembled WGS sequence"/>
</dbReference>
<keyword evidence="1" id="KW-0812">Transmembrane</keyword>
<dbReference type="EMBL" id="ASPP01018780">
    <property type="protein sequence ID" value="ETO15813.1"/>
    <property type="molecule type" value="Genomic_DNA"/>
</dbReference>
<evidence type="ECO:0000313" key="2">
    <source>
        <dbReference type="EMBL" id="ETO15813.1"/>
    </source>
</evidence>
<name>X6MP85_RETFI</name>
<sequence length="213" mass="24381">MFMENRSVLEEMMAQGGLEMQMFMHGQAQLAGMQSPNIIVQNNGLRMLITEMRTQNDNKTLLKLCVITPTLYVILSVLLIVLMDLGLLTVLLVFLLGGCVPYVMHGVIEMNYPKTIMFDRGANEVVLEHKQAGLFGFQYQILTTKICKLNELKCISTSNPMDLCCFPTGLQIYYIHFVVKEMQEPHQNRYLVMNKSFVDQCNKILHHMQQLNA</sequence>
<keyword evidence="1" id="KW-0472">Membrane</keyword>
<feature type="transmembrane region" description="Helical" evidence="1">
    <location>
        <begin position="61"/>
        <end position="82"/>
    </location>
</feature>
<proteinExistence type="predicted"/>
<dbReference type="AlphaFoldDB" id="X6MP85"/>
<keyword evidence="3" id="KW-1185">Reference proteome</keyword>
<reference evidence="2 3" key="1">
    <citation type="journal article" date="2013" name="Curr. Biol.">
        <title>The Genome of the Foraminiferan Reticulomyxa filosa.</title>
        <authorList>
            <person name="Glockner G."/>
            <person name="Hulsmann N."/>
            <person name="Schleicher M."/>
            <person name="Noegel A.A."/>
            <person name="Eichinger L."/>
            <person name="Gallinger C."/>
            <person name="Pawlowski J."/>
            <person name="Sierra R."/>
            <person name="Euteneuer U."/>
            <person name="Pillet L."/>
            <person name="Moustafa A."/>
            <person name="Platzer M."/>
            <person name="Groth M."/>
            <person name="Szafranski K."/>
            <person name="Schliwa M."/>
        </authorList>
    </citation>
    <scope>NUCLEOTIDE SEQUENCE [LARGE SCALE GENOMIC DNA]</scope>
</reference>
<evidence type="ECO:0000256" key="1">
    <source>
        <dbReference type="SAM" id="Phobius"/>
    </source>
</evidence>
<gene>
    <name evidence="2" type="ORF">RFI_21548</name>
</gene>
<feature type="transmembrane region" description="Helical" evidence="1">
    <location>
        <begin position="88"/>
        <end position="108"/>
    </location>
</feature>